<evidence type="ECO:0000256" key="6">
    <source>
        <dbReference type="PROSITE-ProRule" id="PRU10007"/>
    </source>
</evidence>
<protein>
    <recommendedName>
        <fullName evidence="4">Aldehyde dehydrogenase</fullName>
    </recommendedName>
</protein>
<evidence type="ECO:0000256" key="2">
    <source>
        <dbReference type="ARBA" id="ARBA00023002"/>
    </source>
</evidence>
<evidence type="ECO:0000259" key="8">
    <source>
        <dbReference type="Pfam" id="PF00171"/>
    </source>
</evidence>
<dbReference type="CDD" id="cd07136">
    <property type="entry name" value="ALDH_YwdH-P39616"/>
    <property type="match status" value="1"/>
</dbReference>
<dbReference type="InterPro" id="IPR029510">
    <property type="entry name" value="Ald_DH_CS_GLU"/>
</dbReference>
<feature type="active site" evidence="5 6">
    <location>
        <position position="210"/>
    </location>
</feature>
<organism evidence="9 10">
    <name type="scientific">Marinilactibacillus piezotolerans</name>
    <dbReference type="NCBI Taxonomy" id="258723"/>
    <lineage>
        <taxon>Bacteria</taxon>
        <taxon>Bacillati</taxon>
        <taxon>Bacillota</taxon>
        <taxon>Bacilli</taxon>
        <taxon>Lactobacillales</taxon>
        <taxon>Carnobacteriaceae</taxon>
        <taxon>Marinilactibacillus</taxon>
    </lineage>
</organism>
<proteinExistence type="inferred from homology"/>
<dbReference type="Gene3D" id="3.40.309.10">
    <property type="entry name" value="Aldehyde Dehydrogenase, Chain A, domain 2"/>
    <property type="match status" value="1"/>
</dbReference>
<dbReference type="InterPro" id="IPR012394">
    <property type="entry name" value="Aldehyde_DH_NAD(P)"/>
</dbReference>
<dbReference type="Pfam" id="PF00171">
    <property type="entry name" value="Aldedh"/>
    <property type="match status" value="1"/>
</dbReference>
<sequence length="456" mass="51176">MGTYDQLLKRQHDFYETDSTKSIEFRIQALKNLEYLLKANEQKLMKAMKIDLNKSAFESYSSEIGIVLHEISFVIKHLKKWSRPKRVKTSLTHLGSKGYVHYDPYGTTLLIGPWNYPVQLTLSPLIGAIAAGNCAVVKPSELAPNTADVLSQLIRSAFPEEYITVIQGDAEVTQELLALDFDYIFFTGSVPVGKIVMEAAAKNLTPVTLELGGKSPGIVHKDADIKLAAKRLAWGKFMNAGQTCVAPDYLYVHREVKEKFKEALIDAVKSLYGEYPLKNQAYTHIVNQNHFHRIEQYLTEGTMVYGGDKDLNQLVIEPTILEEVAWEDSVMQQEIFGPVLPILEYDDLSEVMEGIARNPNPLALYLFTQDQQVENRIVGSVSFGGGCINDTVFHIVTPYLPFGGVGTSGMGSYHGKSSFETFSHQKSILKQTTLFDNPFRYPNAKNGLKILKYIMR</sequence>
<keyword evidence="3" id="KW-0520">NAD</keyword>
<dbReference type="AlphaFoldDB" id="A0A1I3YCH8"/>
<keyword evidence="2 4" id="KW-0560">Oxidoreductase</keyword>
<dbReference type="SUPFAM" id="SSF53720">
    <property type="entry name" value="ALDH-like"/>
    <property type="match status" value="1"/>
</dbReference>
<dbReference type="GO" id="GO:0006081">
    <property type="term" value="P:aldehyde metabolic process"/>
    <property type="evidence" value="ECO:0007669"/>
    <property type="project" value="InterPro"/>
</dbReference>
<dbReference type="RefSeq" id="WP_091897453.1">
    <property type="nucleotide sequence ID" value="NZ_FOSJ01000021.1"/>
</dbReference>
<gene>
    <name evidence="9" type="ORF">SAMN04488569_10216</name>
</gene>
<feature type="domain" description="Aldehyde dehydrogenase" evidence="8">
    <location>
        <begin position="20"/>
        <end position="428"/>
    </location>
</feature>
<dbReference type="OrthoDB" id="9762913at2"/>
<evidence type="ECO:0000256" key="3">
    <source>
        <dbReference type="ARBA" id="ARBA00023027"/>
    </source>
</evidence>
<dbReference type="GO" id="GO:0004029">
    <property type="term" value="F:aldehyde dehydrogenase (NAD+) activity"/>
    <property type="evidence" value="ECO:0007669"/>
    <property type="project" value="TreeGrafter"/>
</dbReference>
<name>A0A1I3YCH8_9LACT</name>
<feature type="active site" evidence="5">
    <location>
        <position position="244"/>
    </location>
</feature>
<evidence type="ECO:0000313" key="9">
    <source>
        <dbReference type="EMBL" id="SFK29637.1"/>
    </source>
</evidence>
<comment type="similarity">
    <text evidence="1 4 7">Belongs to the aldehyde dehydrogenase family.</text>
</comment>
<evidence type="ECO:0000256" key="1">
    <source>
        <dbReference type="ARBA" id="ARBA00009986"/>
    </source>
</evidence>
<dbReference type="PROSITE" id="PS00687">
    <property type="entry name" value="ALDEHYDE_DEHYDR_GLU"/>
    <property type="match status" value="1"/>
</dbReference>
<dbReference type="FunFam" id="3.40.309.10:FF:000003">
    <property type="entry name" value="Aldehyde dehydrogenase"/>
    <property type="match status" value="1"/>
</dbReference>
<reference evidence="10" key="1">
    <citation type="submission" date="2016-10" db="EMBL/GenBank/DDBJ databases">
        <authorList>
            <person name="Varghese N."/>
            <person name="Submissions S."/>
        </authorList>
    </citation>
    <scope>NUCLEOTIDE SEQUENCE [LARGE SCALE GENOMIC DNA]</scope>
    <source>
        <strain evidence="10">DSM 16108</strain>
    </source>
</reference>
<evidence type="ECO:0000313" key="10">
    <source>
        <dbReference type="Proteomes" id="UP000199589"/>
    </source>
</evidence>
<dbReference type="EMBL" id="FOSJ01000021">
    <property type="protein sequence ID" value="SFK29637.1"/>
    <property type="molecule type" value="Genomic_DNA"/>
</dbReference>
<evidence type="ECO:0000256" key="7">
    <source>
        <dbReference type="RuleBase" id="RU003345"/>
    </source>
</evidence>
<dbReference type="InterPro" id="IPR016160">
    <property type="entry name" value="Ald_DH_CS_CYS"/>
</dbReference>
<dbReference type="PIRSF" id="PIRSF036492">
    <property type="entry name" value="ALDH"/>
    <property type="match status" value="1"/>
</dbReference>
<dbReference type="FunFam" id="3.40.605.10:FF:000004">
    <property type="entry name" value="Aldehyde dehydrogenase"/>
    <property type="match status" value="1"/>
</dbReference>
<accession>A0A1I3YCH8</accession>
<dbReference type="PANTHER" id="PTHR43570">
    <property type="entry name" value="ALDEHYDE DEHYDROGENASE"/>
    <property type="match status" value="1"/>
</dbReference>
<evidence type="ECO:0000256" key="5">
    <source>
        <dbReference type="PIRSR" id="PIRSR036492-1"/>
    </source>
</evidence>
<dbReference type="InterPro" id="IPR015590">
    <property type="entry name" value="Aldehyde_DH_dom"/>
</dbReference>
<evidence type="ECO:0000256" key="4">
    <source>
        <dbReference type="PIRNR" id="PIRNR036492"/>
    </source>
</evidence>
<dbReference type="GO" id="GO:0005737">
    <property type="term" value="C:cytoplasm"/>
    <property type="evidence" value="ECO:0007669"/>
    <property type="project" value="TreeGrafter"/>
</dbReference>
<dbReference type="InterPro" id="IPR016163">
    <property type="entry name" value="Ald_DH_C"/>
</dbReference>
<dbReference type="InterPro" id="IPR016161">
    <property type="entry name" value="Ald_DH/histidinol_DH"/>
</dbReference>
<dbReference type="PROSITE" id="PS00070">
    <property type="entry name" value="ALDEHYDE_DEHYDR_CYS"/>
    <property type="match status" value="1"/>
</dbReference>
<dbReference type="Gene3D" id="3.40.605.10">
    <property type="entry name" value="Aldehyde Dehydrogenase, Chain A, domain 1"/>
    <property type="match status" value="1"/>
</dbReference>
<dbReference type="InterPro" id="IPR016162">
    <property type="entry name" value="Ald_DH_N"/>
</dbReference>
<keyword evidence="10" id="KW-1185">Reference proteome</keyword>
<dbReference type="Proteomes" id="UP000199589">
    <property type="component" value="Unassembled WGS sequence"/>
</dbReference>
<dbReference type="PANTHER" id="PTHR43570:SF16">
    <property type="entry name" value="ALDEHYDE DEHYDROGENASE TYPE III, ISOFORM Q"/>
    <property type="match status" value="1"/>
</dbReference>